<reference evidence="1" key="2">
    <citation type="journal article" date="2015" name="Fish Shellfish Immunol.">
        <title>Early steps in the European eel (Anguilla anguilla)-Vibrio vulnificus interaction in the gills: Role of the RtxA13 toxin.</title>
        <authorList>
            <person name="Callol A."/>
            <person name="Pajuelo D."/>
            <person name="Ebbesson L."/>
            <person name="Teles M."/>
            <person name="MacKenzie S."/>
            <person name="Amaro C."/>
        </authorList>
    </citation>
    <scope>NUCLEOTIDE SEQUENCE</scope>
</reference>
<evidence type="ECO:0000313" key="1">
    <source>
        <dbReference type="EMBL" id="JAH81348.1"/>
    </source>
</evidence>
<protein>
    <submittedName>
        <fullName evidence="1">Uncharacterized protein</fullName>
    </submittedName>
</protein>
<organism evidence="1">
    <name type="scientific">Anguilla anguilla</name>
    <name type="common">European freshwater eel</name>
    <name type="synonym">Muraena anguilla</name>
    <dbReference type="NCBI Taxonomy" id="7936"/>
    <lineage>
        <taxon>Eukaryota</taxon>
        <taxon>Metazoa</taxon>
        <taxon>Chordata</taxon>
        <taxon>Craniata</taxon>
        <taxon>Vertebrata</taxon>
        <taxon>Euteleostomi</taxon>
        <taxon>Actinopterygii</taxon>
        <taxon>Neopterygii</taxon>
        <taxon>Teleostei</taxon>
        <taxon>Anguilliformes</taxon>
        <taxon>Anguillidae</taxon>
        <taxon>Anguilla</taxon>
    </lineage>
</organism>
<dbReference type="AlphaFoldDB" id="A0A0E9VVT1"/>
<sequence length="27" mass="3223">MARKTIRPRTFPGPRLQIATLQYSYRT</sequence>
<proteinExistence type="predicted"/>
<reference evidence="1" key="1">
    <citation type="submission" date="2014-11" db="EMBL/GenBank/DDBJ databases">
        <authorList>
            <person name="Amaro Gonzalez C."/>
        </authorList>
    </citation>
    <scope>NUCLEOTIDE SEQUENCE</scope>
</reference>
<dbReference type="EMBL" id="GBXM01027229">
    <property type="protein sequence ID" value="JAH81348.1"/>
    <property type="molecule type" value="Transcribed_RNA"/>
</dbReference>
<name>A0A0E9VVT1_ANGAN</name>
<accession>A0A0E9VVT1</accession>